<keyword evidence="3" id="KW-1185">Reference proteome</keyword>
<feature type="compositionally biased region" description="Polar residues" evidence="1">
    <location>
        <begin position="373"/>
        <end position="385"/>
    </location>
</feature>
<feature type="compositionally biased region" description="Basic and acidic residues" evidence="1">
    <location>
        <begin position="358"/>
        <end position="372"/>
    </location>
</feature>
<evidence type="ECO:0000313" key="3">
    <source>
        <dbReference type="Proteomes" id="UP001208570"/>
    </source>
</evidence>
<dbReference type="AlphaFoldDB" id="A0AAD9JQV2"/>
<organism evidence="2 3">
    <name type="scientific">Paralvinella palmiformis</name>
    <dbReference type="NCBI Taxonomy" id="53620"/>
    <lineage>
        <taxon>Eukaryota</taxon>
        <taxon>Metazoa</taxon>
        <taxon>Spiralia</taxon>
        <taxon>Lophotrochozoa</taxon>
        <taxon>Annelida</taxon>
        <taxon>Polychaeta</taxon>
        <taxon>Sedentaria</taxon>
        <taxon>Canalipalpata</taxon>
        <taxon>Terebellida</taxon>
        <taxon>Terebelliformia</taxon>
        <taxon>Alvinellidae</taxon>
        <taxon>Paralvinella</taxon>
    </lineage>
</organism>
<comment type="caution">
    <text evidence="2">The sequence shown here is derived from an EMBL/GenBank/DDBJ whole genome shotgun (WGS) entry which is preliminary data.</text>
</comment>
<feature type="region of interest" description="Disordered" evidence="1">
    <location>
        <begin position="76"/>
        <end position="105"/>
    </location>
</feature>
<name>A0AAD9JQV2_9ANNE</name>
<protein>
    <submittedName>
        <fullName evidence="2">Uncharacterized protein</fullName>
    </submittedName>
</protein>
<feature type="region of interest" description="Disordered" evidence="1">
    <location>
        <begin position="237"/>
        <end position="257"/>
    </location>
</feature>
<sequence>MPLTSLTTCYRTLPSYFADKVTQQMRKRRDSYLTTGTQGGGEENEIIYNKAASFSNPESVTVNQTLMTNRSCTPLVTVSDNESEDGSTPRDGTGGDACRSHSANPNKADSLAGYVAATANHVARQQRSPRTAISLDNVDLWEEEEESDCDDRNNSPGFDRINGVPINPRSTIDFSELRRSRSPVVSKRNKSNEDPDGWISATSTMPRKTMSELMADMATAKKSLLEARNKPRIRTPRKVPKATPVHSNPRKITNDKPVNVNYHKESAEMQEVRSACQKRIAKDCGECRMPPLSSTYTFTDSNPALVLSAGGVGATQMALTAKMRELNRTNGKLAALRSTTKASPKPTVPGGQQTPLVTRDDLKRVRDLDSRCSTDSNLSSGSAGTSPERKVKFNNFVTVRRGEVNTYGYLRESQNSAQIIKQKYLGSNGHSTMAKKS</sequence>
<dbReference type="Proteomes" id="UP001208570">
    <property type="component" value="Unassembled WGS sequence"/>
</dbReference>
<evidence type="ECO:0000256" key="1">
    <source>
        <dbReference type="SAM" id="MobiDB-lite"/>
    </source>
</evidence>
<accession>A0AAD9JQV2</accession>
<proteinExistence type="predicted"/>
<feature type="region of interest" description="Disordered" evidence="1">
    <location>
        <begin position="144"/>
        <end position="166"/>
    </location>
</feature>
<gene>
    <name evidence="2" type="ORF">LSH36_202g08005</name>
</gene>
<reference evidence="2" key="1">
    <citation type="journal article" date="2023" name="Mol. Biol. Evol.">
        <title>Third-Generation Sequencing Reveals the Adaptive Role of the Epigenome in Three Deep-Sea Polychaetes.</title>
        <authorList>
            <person name="Perez M."/>
            <person name="Aroh O."/>
            <person name="Sun Y."/>
            <person name="Lan Y."/>
            <person name="Juniper S.K."/>
            <person name="Young C.R."/>
            <person name="Angers B."/>
            <person name="Qian P.Y."/>
        </authorList>
    </citation>
    <scope>NUCLEOTIDE SEQUENCE</scope>
    <source>
        <strain evidence="2">P08H-3</strain>
    </source>
</reference>
<dbReference type="EMBL" id="JAODUP010000202">
    <property type="protein sequence ID" value="KAK2156928.1"/>
    <property type="molecule type" value="Genomic_DNA"/>
</dbReference>
<feature type="region of interest" description="Disordered" evidence="1">
    <location>
        <begin position="336"/>
        <end position="387"/>
    </location>
</feature>
<feature type="region of interest" description="Disordered" evidence="1">
    <location>
        <begin position="178"/>
        <end position="202"/>
    </location>
</feature>
<evidence type="ECO:0000313" key="2">
    <source>
        <dbReference type="EMBL" id="KAK2156928.1"/>
    </source>
</evidence>